<dbReference type="EMBL" id="FNBN01000009">
    <property type="protein sequence ID" value="SDH18925.1"/>
    <property type="molecule type" value="Genomic_DNA"/>
</dbReference>
<dbReference type="InterPro" id="IPR051781">
    <property type="entry name" value="Metallo-dep_Hydrolase"/>
</dbReference>
<dbReference type="Pfam" id="PF01979">
    <property type="entry name" value="Amidohydro_1"/>
    <property type="match status" value="1"/>
</dbReference>
<dbReference type="AlphaFoldDB" id="A0A1G8AD32"/>
<dbReference type="SUPFAM" id="SSF51556">
    <property type="entry name" value="Metallo-dependent hydrolases"/>
    <property type="match status" value="1"/>
</dbReference>
<accession>A0A1G8AD32</accession>
<dbReference type="RefSeq" id="WP_089837050.1">
    <property type="nucleotide sequence ID" value="NZ_FNBN01000009.1"/>
</dbReference>
<dbReference type="PANTHER" id="PTHR43135:SF3">
    <property type="entry name" value="ALPHA-D-RIBOSE 1-METHYLPHOSPHONATE 5-TRIPHOSPHATE DIPHOSPHATASE"/>
    <property type="match status" value="1"/>
</dbReference>
<sequence>MRHRHFYYSLSIAFFLVITIGCARVSLPSSPPSLQKKTKEQLFAIKNVNVIPMTQDGGTLTNVTVIIRNGQITAFNQPVPAGAKIIDGSGKWLIPGLIDMHVHIPADLHFGPSLPTQGATIFFNTQDVMTPFVANGVTTVFDLNSRAEHFAQRNEIAKGTVIGPRMALAALINGGNGSGRIVNTAEDGRQAVRSAKAEGYEFIKVYSNLNIETYKAIVDEAHQQGLKTIGHIPDAFRGKLKEAFVPYFGMVAHAEEFSKQSSDFSEQDAQLFAQLAKDNGTWLSPTLTTMKWILSQARSLDELRASPALQYVHPLLQSKWLTANNYNRNTSPERVAYFQKIVDFHVRLVKAFKAAGVPMVAGTDAGLSGVVGGFSLHDEIELLVGAGLTPEEALVAATRLPAAWLGIDKEVGTVEAGKRADLILLDANPLSDVKNTRKIAGVFVNGQWLSRRTIDAMLADLSMRNNAAKEDYDWKKTISH</sequence>
<dbReference type="InterPro" id="IPR032466">
    <property type="entry name" value="Metal_Hydrolase"/>
</dbReference>
<dbReference type="SUPFAM" id="SSF51338">
    <property type="entry name" value="Composite domain of metallo-dependent hydrolases"/>
    <property type="match status" value="1"/>
</dbReference>
<dbReference type="PANTHER" id="PTHR43135">
    <property type="entry name" value="ALPHA-D-RIBOSE 1-METHYLPHOSPHONATE 5-TRIPHOSPHATE DIPHOSPHATASE"/>
    <property type="match status" value="1"/>
</dbReference>
<evidence type="ECO:0000256" key="1">
    <source>
        <dbReference type="SAM" id="Phobius"/>
    </source>
</evidence>
<dbReference type="InterPro" id="IPR006680">
    <property type="entry name" value="Amidohydro-rel"/>
</dbReference>
<organism evidence="3 4">
    <name type="scientific">Chitinophaga filiformis</name>
    <name type="common">Myxococcus filiformis</name>
    <name type="synonym">Flexibacter filiformis</name>
    <dbReference type="NCBI Taxonomy" id="104663"/>
    <lineage>
        <taxon>Bacteria</taxon>
        <taxon>Pseudomonadati</taxon>
        <taxon>Bacteroidota</taxon>
        <taxon>Chitinophagia</taxon>
        <taxon>Chitinophagales</taxon>
        <taxon>Chitinophagaceae</taxon>
        <taxon>Chitinophaga</taxon>
    </lineage>
</organism>
<dbReference type="STRING" id="104663.SAMN04488121_109213"/>
<evidence type="ECO:0000259" key="2">
    <source>
        <dbReference type="Pfam" id="PF01979"/>
    </source>
</evidence>
<name>A0A1G8AD32_CHIFI</name>
<feature type="domain" description="Amidohydrolase-related" evidence="2">
    <location>
        <begin position="93"/>
        <end position="448"/>
    </location>
</feature>
<keyword evidence="1" id="KW-0812">Transmembrane</keyword>
<dbReference type="InterPro" id="IPR011059">
    <property type="entry name" value="Metal-dep_hydrolase_composite"/>
</dbReference>
<protein>
    <submittedName>
        <fullName evidence="3">Imidazolonepropionase</fullName>
    </submittedName>
</protein>
<keyword evidence="1" id="KW-0472">Membrane</keyword>
<evidence type="ECO:0000313" key="3">
    <source>
        <dbReference type="EMBL" id="SDH18925.1"/>
    </source>
</evidence>
<dbReference type="Proteomes" id="UP000199045">
    <property type="component" value="Unassembled WGS sequence"/>
</dbReference>
<dbReference type="Gene3D" id="3.40.50.10910">
    <property type="entry name" value="Amidohydrolase"/>
    <property type="match status" value="1"/>
</dbReference>
<dbReference type="PROSITE" id="PS51257">
    <property type="entry name" value="PROKAR_LIPOPROTEIN"/>
    <property type="match status" value="1"/>
</dbReference>
<dbReference type="Gene3D" id="2.30.40.10">
    <property type="entry name" value="Urease, subunit C, domain 1"/>
    <property type="match status" value="1"/>
</dbReference>
<dbReference type="Gene3D" id="3.30.110.90">
    <property type="entry name" value="Amidohydrolase"/>
    <property type="match status" value="1"/>
</dbReference>
<feature type="transmembrane region" description="Helical" evidence="1">
    <location>
        <begin position="6"/>
        <end position="27"/>
    </location>
</feature>
<evidence type="ECO:0000313" key="4">
    <source>
        <dbReference type="Proteomes" id="UP000199045"/>
    </source>
</evidence>
<keyword evidence="1" id="KW-1133">Transmembrane helix</keyword>
<reference evidence="3 4" key="1">
    <citation type="submission" date="2016-10" db="EMBL/GenBank/DDBJ databases">
        <authorList>
            <person name="de Groot N.N."/>
        </authorList>
    </citation>
    <scope>NUCLEOTIDE SEQUENCE [LARGE SCALE GENOMIC DNA]</scope>
    <source>
        <strain evidence="3 4">DSM 527</strain>
    </source>
</reference>
<dbReference type="OrthoDB" id="9797498at2"/>
<dbReference type="Gene3D" id="1.20.58.520">
    <property type="entry name" value="Amidohydrolase"/>
    <property type="match status" value="1"/>
</dbReference>
<proteinExistence type="predicted"/>
<dbReference type="GO" id="GO:0016810">
    <property type="term" value="F:hydrolase activity, acting on carbon-nitrogen (but not peptide) bonds"/>
    <property type="evidence" value="ECO:0007669"/>
    <property type="project" value="InterPro"/>
</dbReference>
<gene>
    <name evidence="3" type="ORF">SAMN04488121_109213</name>
</gene>